<evidence type="ECO:0000313" key="11">
    <source>
        <dbReference type="EMBL" id="KAB4231152.1"/>
    </source>
</evidence>
<evidence type="ECO:0000256" key="1">
    <source>
        <dbReference type="ARBA" id="ARBA00022649"/>
    </source>
</evidence>
<dbReference type="Proteomes" id="UP000263754">
    <property type="component" value="Unassembled WGS sequence"/>
</dbReference>
<dbReference type="EMBL" id="JAQNSI010000447">
    <property type="protein sequence ID" value="MDC1902124.1"/>
    <property type="molecule type" value="Genomic_DNA"/>
</dbReference>
<dbReference type="EMBL" id="WCTR01000025">
    <property type="protein sequence ID" value="KAB4208284.1"/>
    <property type="molecule type" value="Genomic_DNA"/>
</dbReference>
<dbReference type="Pfam" id="PF05016">
    <property type="entry name" value="ParE_toxin"/>
    <property type="match status" value="1"/>
</dbReference>
<protein>
    <submittedName>
        <fullName evidence="3">Plasmid stabilization system</fullName>
    </submittedName>
    <submittedName>
        <fullName evidence="6">Type II toxin-antitoxin system RelE/ParE family toxin</fullName>
    </submittedName>
</protein>
<dbReference type="Proteomes" id="UP000284514">
    <property type="component" value="Unassembled WGS sequence"/>
</dbReference>
<evidence type="ECO:0000313" key="9">
    <source>
        <dbReference type="EMBL" id="KAB4185882.1"/>
    </source>
</evidence>
<dbReference type="EMBL" id="WCTL01000022">
    <property type="protein sequence ID" value="KAB4231152.1"/>
    <property type="molecule type" value="Genomic_DNA"/>
</dbReference>
<dbReference type="EMBL" id="QSJZ01000001">
    <property type="protein sequence ID" value="RHE25911.1"/>
    <property type="molecule type" value="Genomic_DNA"/>
</dbReference>
<dbReference type="RefSeq" id="WP_005836958.1">
    <property type="nucleotide sequence ID" value="NZ_AP019724.1"/>
</dbReference>
<evidence type="ECO:0000313" key="10">
    <source>
        <dbReference type="EMBL" id="KAB4208284.1"/>
    </source>
</evidence>
<dbReference type="Gene3D" id="3.30.2310.20">
    <property type="entry name" value="RelE-like"/>
    <property type="match status" value="1"/>
</dbReference>
<dbReference type="Proteomes" id="UP001222603">
    <property type="component" value="Unassembled WGS sequence"/>
</dbReference>
<dbReference type="EMBL" id="QRJL01000002">
    <property type="protein sequence ID" value="RHH33256.1"/>
    <property type="molecule type" value="Genomic_DNA"/>
</dbReference>
<reference evidence="15 58" key="9">
    <citation type="submission" date="2022-10" db="EMBL/GenBank/DDBJ databases">
        <title>Human gut microbiome strain richness.</title>
        <authorList>
            <person name="Chen-Liaw A."/>
        </authorList>
    </citation>
    <scope>NUCLEOTIDE SEQUENCE</scope>
    <source>
        <strain evidence="18">1001713st1_F9_1001713B170221_170320</strain>
        <strain evidence="17">1001713st2_A4_1001713B170214_170313</strain>
        <strain evidence="15">A1_m1001262Bd0_191120</strain>
        <strain evidence="16 58">D53st1_B1_D53t1_180928</strain>
    </source>
</reference>
<evidence type="ECO:0000313" key="18">
    <source>
        <dbReference type="EMBL" id="MDC1902124.1"/>
    </source>
</evidence>
<evidence type="ECO:0000313" key="8">
    <source>
        <dbReference type="EMBL" id="KAB4181321.1"/>
    </source>
</evidence>
<dbReference type="EMBL" id="WCTM01000002">
    <property type="protein sequence ID" value="KAB4245654.1"/>
    <property type="molecule type" value="Genomic_DNA"/>
</dbReference>
<dbReference type="EMBL" id="CZAO01000002">
    <property type="protein sequence ID" value="CUO95399.1"/>
    <property type="molecule type" value="Genomic_DNA"/>
</dbReference>
<evidence type="ECO:0000313" key="22">
    <source>
        <dbReference type="EMBL" id="RGJ88792.1"/>
    </source>
</evidence>
<name>A0A139JWY5_BACUN</name>
<evidence type="ECO:0000313" key="12">
    <source>
        <dbReference type="EMBL" id="KAB4245654.1"/>
    </source>
</evidence>
<evidence type="ECO:0000313" key="25">
    <source>
        <dbReference type="EMBL" id="RGQ50799.1"/>
    </source>
</evidence>
<dbReference type="Proteomes" id="UP000283601">
    <property type="component" value="Unassembled WGS sequence"/>
</dbReference>
<dbReference type="PATRIC" id="fig|820.27.peg.3821"/>
<dbReference type="AlphaFoldDB" id="A0A139JWY5"/>
<reference evidence="14 57" key="7">
    <citation type="submission" date="2020-12" db="EMBL/GenBank/DDBJ databases">
        <title>Microorganisms.</title>
        <authorList>
            <person name="Matos J."/>
            <person name="Faleiro L."/>
            <person name="Duarte I."/>
        </authorList>
    </citation>
    <scope>NUCLEOTIDE SEQUENCE [LARGE SCALE GENOMIC DNA]</scope>
    <source>
        <strain evidence="14 57">PtFD3Pch2</strain>
    </source>
</reference>
<dbReference type="Proteomes" id="UP000286114">
    <property type="component" value="Unassembled WGS sequence"/>
</dbReference>
<dbReference type="EMBL" id="AP019724">
    <property type="protein sequence ID" value="BBK88218.1"/>
    <property type="molecule type" value="Genomic_DNA"/>
</dbReference>
<evidence type="ECO:0000313" key="35">
    <source>
        <dbReference type="Proteomes" id="UP000260759"/>
    </source>
</evidence>
<evidence type="ECO:0000313" key="27">
    <source>
        <dbReference type="EMBL" id="RGV43551.1"/>
    </source>
</evidence>
<dbReference type="EMBL" id="JAFBJK010000004">
    <property type="protein sequence ID" value="MBT8727652.1"/>
    <property type="molecule type" value="Genomic_DNA"/>
</dbReference>
<dbReference type="Proteomes" id="UP000487221">
    <property type="component" value="Unassembled WGS sequence"/>
</dbReference>
<dbReference type="EMBL" id="WCUQ01000017">
    <property type="protein sequence ID" value="KAB4120630.1"/>
    <property type="molecule type" value="Genomic_DNA"/>
</dbReference>
<dbReference type="EMBL" id="QSOF01000001">
    <property type="protein sequence ID" value="RGI80098.1"/>
    <property type="molecule type" value="Genomic_DNA"/>
</dbReference>
<dbReference type="EMBL" id="JAQNRK010000003">
    <property type="protein sequence ID" value="MDC1793433.1"/>
    <property type="molecule type" value="Genomic_DNA"/>
</dbReference>
<dbReference type="EMBL" id="WCUP01000021">
    <property type="protein sequence ID" value="KAB4103263.1"/>
    <property type="molecule type" value="Genomic_DNA"/>
</dbReference>
<evidence type="ECO:0000313" key="52">
    <source>
        <dbReference type="Proteomes" id="UP000442334"/>
    </source>
</evidence>
<evidence type="ECO:0000313" key="15">
    <source>
        <dbReference type="EMBL" id="MDC1753527.1"/>
    </source>
</evidence>
<proteinExistence type="predicted"/>
<evidence type="ECO:0000313" key="51">
    <source>
        <dbReference type="Proteomes" id="UP000441711"/>
    </source>
</evidence>
<evidence type="ECO:0000313" key="3">
    <source>
        <dbReference type="EMBL" id="CUO95399.1"/>
    </source>
</evidence>
<dbReference type="Proteomes" id="UP000320533">
    <property type="component" value="Chromosome"/>
</dbReference>
<gene>
    <name evidence="20" type="ORF">B5G17_06865</name>
    <name evidence="2" type="ORF">Bun01g_25880</name>
    <name evidence="4" type="ORF">CE91St12_27490</name>
    <name evidence="32" type="ORF">DW216_03470</name>
    <name evidence="31" type="ORF">DW758_02285</name>
    <name evidence="30" type="ORF">DW831_19110</name>
    <name evidence="29" type="ORF">DW873_00675</name>
    <name evidence="28" type="ORF">DW988_11070</name>
    <name evidence="27" type="ORF">DWW14_06230</name>
    <name evidence="26" type="ORF">DWX87_04635</name>
    <name evidence="25" type="ORF">DWY92_10895</name>
    <name evidence="24" type="ORF">DXB37_02925</name>
    <name evidence="23" type="ORF">DXC91_04295</name>
    <name evidence="22" type="ORF">DXD40_19125</name>
    <name evidence="21" type="ORF">DXD90_00785</name>
    <name evidence="3" type="ORF">ERS852510_00505</name>
    <name evidence="12" type="ORF">GAP41_05170</name>
    <name evidence="11" type="ORF">GAP47_18280</name>
    <name evidence="13" type="ORF">GAP48_19195</name>
    <name evidence="10" type="ORF">GAP55_21545</name>
    <name evidence="9" type="ORF">GAQ34_08555</name>
    <name evidence="8" type="ORF">GAQ44_16520</name>
    <name evidence="5" type="ORF">GAQ70_20480</name>
    <name evidence="6" type="ORF">GAQ72_18270</name>
    <name evidence="7" type="ORF">GAQ75_21255</name>
    <name evidence="14" type="ORF">JQN06_16085</name>
    <name evidence="16" type="ORF">POY73_04695</name>
    <name evidence="15" type="ORF">POY80_13850</name>
    <name evidence="18" type="ORF">POZ10_16020</name>
    <name evidence="17" type="ORF">POZ24_10405</name>
    <name evidence="19" type="ORF">RVH16_13800</name>
</gene>
<dbReference type="EMBL" id="QRTH01000005">
    <property type="protein sequence ID" value="RGQ50799.1"/>
    <property type="molecule type" value="Genomic_DNA"/>
</dbReference>
<evidence type="ECO:0000313" key="20">
    <source>
        <dbReference type="EMBL" id="OUN55430.1"/>
    </source>
</evidence>
<dbReference type="Proteomes" id="UP000441711">
    <property type="component" value="Unassembled WGS sequence"/>
</dbReference>
<reference evidence="19" key="10">
    <citation type="submission" date="2023-10" db="EMBL/GenBank/DDBJ databases">
        <title>Genome of Potential pathogenic bacteria in Crohn's disease.</title>
        <authorList>
            <person name="Rodriguez-Palacios A."/>
        </authorList>
    </citation>
    <scope>NUCLEOTIDE SEQUENCE</scope>
    <source>
        <strain evidence="19">CavFT-hAR50</strain>
    </source>
</reference>
<evidence type="ECO:0000313" key="36">
    <source>
        <dbReference type="Proteomes" id="UP000260844"/>
    </source>
</evidence>
<evidence type="ECO:0000313" key="32">
    <source>
        <dbReference type="EMBL" id="RHH33256.1"/>
    </source>
</evidence>
<dbReference type="Proteomes" id="UP000431575">
    <property type="component" value="Unassembled WGS sequence"/>
</dbReference>
<evidence type="ECO:0000313" key="47">
    <source>
        <dbReference type="Proteomes" id="UP000320533"/>
    </source>
</evidence>
<evidence type="ECO:0000313" key="28">
    <source>
        <dbReference type="EMBL" id="RGZ48516.1"/>
    </source>
</evidence>
<evidence type="ECO:0000313" key="38">
    <source>
        <dbReference type="Proteomes" id="UP000263754"/>
    </source>
</evidence>
<evidence type="ECO:0000313" key="48">
    <source>
        <dbReference type="Proteomes" id="UP000431575"/>
    </source>
</evidence>
<dbReference type="EMBL" id="JAQNQY010000014">
    <property type="protein sequence ID" value="MDC1753527.1"/>
    <property type="molecule type" value="Genomic_DNA"/>
</dbReference>
<evidence type="ECO:0000313" key="39">
    <source>
        <dbReference type="Proteomes" id="UP000283601"/>
    </source>
</evidence>
<dbReference type="EMBL" id="QSEE01000010">
    <property type="protein sequence ID" value="RGZ48516.1"/>
    <property type="molecule type" value="Genomic_DNA"/>
</dbReference>
<evidence type="ECO:0000313" key="14">
    <source>
        <dbReference type="EMBL" id="MBT8727652.1"/>
    </source>
</evidence>
<reference evidence="48 49" key="5">
    <citation type="journal article" date="2019" name="Nat. Med.">
        <title>A library of human gut bacterial isolates paired with longitudinal multiomics data enables mechanistic microbiome research.</title>
        <authorList>
            <person name="Poyet M."/>
            <person name="Groussin M."/>
            <person name="Gibbons S.M."/>
            <person name="Avila-Pacheco J."/>
            <person name="Jiang X."/>
            <person name="Kearney S.M."/>
            <person name="Perrotta A.R."/>
            <person name="Berdy B."/>
            <person name="Zhao S."/>
            <person name="Lieberman T.D."/>
            <person name="Swanson P.K."/>
            <person name="Smith M."/>
            <person name="Roesemann S."/>
            <person name="Alexander J.E."/>
            <person name="Rich S.A."/>
            <person name="Livny J."/>
            <person name="Vlamakis H."/>
            <person name="Clish C."/>
            <person name="Bullock K."/>
            <person name="Deik A."/>
            <person name="Scott J."/>
            <person name="Pierce K.A."/>
            <person name="Xavier R.J."/>
            <person name="Alm E.J."/>
        </authorList>
    </citation>
    <scope>NUCLEOTIDE SEQUENCE [LARGE SCALE GENOMIC DNA]</scope>
    <source>
        <strain evidence="10 54">BIOML-A11</strain>
        <strain evidence="8 55">BIOML-A19</strain>
        <strain evidence="9 52">BIOML-A21</strain>
        <strain evidence="13 56">BIOML-A3</strain>
        <strain evidence="5 51">BIOML-A36</strain>
        <strain evidence="7 50">BIOML-A37</strain>
        <strain evidence="6 49">BIOML-A38</strain>
        <strain evidence="11 53">BIOML-A5</strain>
        <strain evidence="12 48">BIOML-A6</strain>
    </source>
</reference>
<dbReference type="InterPro" id="IPR007712">
    <property type="entry name" value="RelE/ParE_toxin"/>
</dbReference>
<dbReference type="Proteomes" id="UP001215818">
    <property type="component" value="Unassembled WGS sequence"/>
</dbReference>
<evidence type="ECO:0000313" key="46">
    <source>
        <dbReference type="Proteomes" id="UP000286114"/>
    </source>
</evidence>
<dbReference type="EMBL" id="WCUR01000097">
    <property type="protein sequence ID" value="KAB4112215.1"/>
    <property type="molecule type" value="Genomic_DNA"/>
</dbReference>
<evidence type="ECO:0000313" key="57">
    <source>
        <dbReference type="Proteomes" id="UP001196342"/>
    </source>
</evidence>
<dbReference type="Proteomes" id="UP001218502">
    <property type="component" value="Unassembled WGS sequence"/>
</dbReference>
<organism evidence="6 49">
    <name type="scientific">Bacteroides uniformis</name>
    <dbReference type="NCBI Taxonomy" id="820"/>
    <lineage>
        <taxon>Bacteria</taxon>
        <taxon>Pseudomonadati</taxon>
        <taxon>Bacteroidota</taxon>
        <taxon>Bacteroidia</taxon>
        <taxon>Bacteroidales</taxon>
        <taxon>Bacteroidaceae</taxon>
        <taxon>Bacteroides</taxon>
    </lineage>
</organism>
<evidence type="ECO:0000313" key="16">
    <source>
        <dbReference type="EMBL" id="MDC1793433.1"/>
    </source>
</evidence>
<evidence type="ECO:0000313" key="45">
    <source>
        <dbReference type="Proteomes" id="UP000285343"/>
    </source>
</evidence>
<dbReference type="EMBL" id="BQNL01000001">
    <property type="protein sequence ID" value="GKH14539.1"/>
    <property type="molecule type" value="Genomic_DNA"/>
</dbReference>
<dbReference type="EMBL" id="QSPV01000028">
    <property type="protein sequence ID" value="RGJ88792.1"/>
    <property type="molecule type" value="Genomic_DNA"/>
</dbReference>
<dbReference type="Proteomes" id="UP000260759">
    <property type="component" value="Unassembled WGS sequence"/>
</dbReference>
<evidence type="ECO:0000313" key="5">
    <source>
        <dbReference type="EMBL" id="KAB4103263.1"/>
    </source>
</evidence>
<dbReference type="EMBL" id="QRVP01000003">
    <property type="protein sequence ID" value="RGS56341.1"/>
    <property type="molecule type" value="Genomic_DNA"/>
</dbReference>
<sequence>MEIVWSKLAYEHFLEILIYVENNFGMLTAQKTRQKIQDKVNLLAKHPYIGIIDSDFSTLFNNITVRHLKLSPNVIYYLIDENRIVIAAMLHSKQSPETVRKTISEFLKQYK</sequence>
<evidence type="ECO:0000313" key="40">
    <source>
        <dbReference type="Proteomes" id="UP000283680"/>
    </source>
</evidence>
<evidence type="ECO:0000313" key="54">
    <source>
        <dbReference type="Proteomes" id="UP000466952"/>
    </source>
</evidence>
<dbReference type="KEGG" id="bun:Bun01g_25880"/>
<dbReference type="Proteomes" id="UP000283684">
    <property type="component" value="Unassembled WGS sequence"/>
</dbReference>
<dbReference type="Proteomes" id="UP000438773">
    <property type="component" value="Unassembled WGS sequence"/>
</dbReference>
<accession>A0A139JWY5</accession>
<dbReference type="Proteomes" id="UP000487989">
    <property type="component" value="Unassembled WGS sequence"/>
</dbReference>
<evidence type="ECO:0000313" key="7">
    <source>
        <dbReference type="EMBL" id="KAB4120630.1"/>
    </source>
</evidence>
<evidence type="ECO:0000313" key="17">
    <source>
        <dbReference type="EMBL" id="MDC1880438.1"/>
    </source>
</evidence>
<dbReference type="EMBL" id="QSIF01000049">
    <property type="protein sequence ID" value="RHC71244.1"/>
    <property type="molecule type" value="Genomic_DNA"/>
</dbReference>
<reference evidence="20" key="3">
    <citation type="journal article" date="2018" name="BMC Genomics">
        <title>Whole genome sequencing and function prediction of 133 gut anaerobes isolated from chicken caecum in pure cultures.</title>
        <authorList>
            <person name="Medvecky M."/>
            <person name="Cejkova D."/>
            <person name="Polansky O."/>
            <person name="Karasova D."/>
            <person name="Kubasova T."/>
            <person name="Cizek A."/>
            <person name="Rychlik I."/>
        </authorList>
    </citation>
    <scope>NUCLEOTIDE SEQUENCE</scope>
    <source>
        <strain evidence="20">An67</strain>
    </source>
</reference>
<dbReference type="Proteomes" id="UP001181247">
    <property type="component" value="Unassembled WGS sequence"/>
</dbReference>
<evidence type="ECO:0000313" key="13">
    <source>
        <dbReference type="EMBL" id="KAB4248079.1"/>
    </source>
</evidence>
<dbReference type="Proteomes" id="UP000434462">
    <property type="component" value="Unassembled WGS sequence"/>
</dbReference>
<dbReference type="EMBL" id="JAQNSG010000008">
    <property type="protein sequence ID" value="MDC1880438.1"/>
    <property type="molecule type" value="Genomic_DNA"/>
</dbReference>
<reference evidence="2 47" key="6">
    <citation type="submission" date="2019-06" db="EMBL/GenBank/DDBJ databases">
        <title>Complete genome sequence of Bacteroides uniformis NBRC 113350.</title>
        <authorList>
            <person name="Miura T."/>
            <person name="Furukawa M."/>
            <person name="Shimamura M."/>
            <person name="Ohyama Y."/>
            <person name="Yamazoe A."/>
            <person name="Kawasaki H."/>
        </authorList>
    </citation>
    <scope>NUCLEOTIDE SEQUENCE [LARGE SCALE GENOMIC DNA]</scope>
    <source>
        <strain evidence="2 47">NBRC 113350</strain>
    </source>
</reference>
<evidence type="ECO:0000313" key="44">
    <source>
        <dbReference type="Proteomes" id="UP000285283"/>
    </source>
</evidence>
<dbReference type="EMBL" id="QRZC01000006">
    <property type="protein sequence ID" value="RGV43551.1"/>
    <property type="molecule type" value="Genomic_DNA"/>
</dbReference>
<evidence type="ECO:0000313" key="19">
    <source>
        <dbReference type="EMBL" id="MDU0245778.1"/>
    </source>
</evidence>
<reference evidence="3 33" key="1">
    <citation type="submission" date="2015-09" db="EMBL/GenBank/DDBJ databases">
        <authorList>
            <consortium name="Pathogen Informatics"/>
        </authorList>
    </citation>
    <scope>NUCLEOTIDE SEQUENCE [LARGE SCALE GENOMIC DNA]</scope>
    <source>
        <strain evidence="3 33">2789STDY5834898</strain>
    </source>
</reference>
<keyword evidence="1" id="KW-1277">Toxin-antitoxin system</keyword>
<dbReference type="Proteomes" id="UP000196329">
    <property type="component" value="Unassembled WGS sequence"/>
</dbReference>
<evidence type="ECO:0000313" key="29">
    <source>
        <dbReference type="EMBL" id="RHB77543.1"/>
    </source>
</evidence>
<dbReference type="Proteomes" id="UP000260874">
    <property type="component" value="Unassembled WGS sequence"/>
</dbReference>
<evidence type="ECO:0000313" key="58">
    <source>
        <dbReference type="Proteomes" id="UP001215818"/>
    </source>
</evidence>
<evidence type="ECO:0000313" key="26">
    <source>
        <dbReference type="EMBL" id="RGS56341.1"/>
    </source>
</evidence>
<dbReference type="EMBL" id="WCTY01000033">
    <property type="protein sequence ID" value="KAB4181321.1"/>
    <property type="molecule type" value="Genomic_DNA"/>
</dbReference>
<evidence type="ECO:0000313" key="21">
    <source>
        <dbReference type="EMBL" id="RGI80098.1"/>
    </source>
</evidence>
<dbReference type="InterPro" id="IPR035093">
    <property type="entry name" value="RelE/ParE_toxin_dom_sf"/>
</dbReference>
<dbReference type="EMBL" id="QSVA01000002">
    <property type="protein sequence ID" value="RGN96620.1"/>
    <property type="molecule type" value="Genomic_DNA"/>
</dbReference>
<evidence type="ECO:0000313" key="34">
    <source>
        <dbReference type="Proteomes" id="UP000196329"/>
    </source>
</evidence>
<dbReference type="Proteomes" id="UP000283680">
    <property type="component" value="Unassembled WGS sequence"/>
</dbReference>
<reference evidence="34" key="2">
    <citation type="submission" date="2017-04" db="EMBL/GenBank/DDBJ databases">
        <title>Function of individual gut microbiota members based on whole genome sequencing of pure cultures obtained from chicken caecum.</title>
        <authorList>
            <person name="Medvecky M."/>
            <person name="Cejkova D."/>
            <person name="Polansky O."/>
            <person name="Karasova D."/>
            <person name="Kubasova T."/>
            <person name="Cizek A."/>
            <person name="Rychlik I."/>
        </authorList>
    </citation>
    <scope>NUCLEOTIDE SEQUENCE [LARGE SCALE GENOMIC DNA]</scope>
    <source>
        <strain evidence="34">An67</strain>
    </source>
</reference>
<dbReference type="Proteomes" id="UP001213309">
    <property type="component" value="Unassembled WGS sequence"/>
</dbReference>
<evidence type="ECO:0000313" key="23">
    <source>
        <dbReference type="EMBL" id="RGK87785.1"/>
    </source>
</evidence>
<evidence type="ECO:0000313" key="31">
    <source>
        <dbReference type="EMBL" id="RHE25911.1"/>
    </source>
</evidence>
<dbReference type="Proteomes" id="UP000285283">
    <property type="component" value="Unassembled WGS sequence"/>
</dbReference>
<evidence type="ECO:0000313" key="33">
    <source>
        <dbReference type="Proteomes" id="UP000095766"/>
    </source>
</evidence>
<evidence type="ECO:0000313" key="37">
    <source>
        <dbReference type="Proteomes" id="UP000260874"/>
    </source>
</evidence>
<evidence type="ECO:0000313" key="53">
    <source>
        <dbReference type="Proteomes" id="UP000462376"/>
    </source>
</evidence>
<evidence type="ECO:0000313" key="24">
    <source>
        <dbReference type="EMBL" id="RGN96620.1"/>
    </source>
</evidence>
<dbReference type="EMBL" id="QSHA01000001">
    <property type="protein sequence ID" value="RHB77543.1"/>
    <property type="molecule type" value="Genomic_DNA"/>
</dbReference>
<evidence type="ECO:0000313" key="56">
    <source>
        <dbReference type="Proteomes" id="UP000487989"/>
    </source>
</evidence>
<evidence type="ECO:0000313" key="43">
    <source>
        <dbReference type="Proteomes" id="UP000284514"/>
    </source>
</evidence>
<dbReference type="Proteomes" id="UP001055048">
    <property type="component" value="Unassembled WGS sequence"/>
</dbReference>
<dbReference type="Proteomes" id="UP000442334">
    <property type="component" value="Unassembled WGS sequence"/>
</dbReference>
<evidence type="ECO:0000313" key="2">
    <source>
        <dbReference type="EMBL" id="BBK88218.1"/>
    </source>
</evidence>
<dbReference type="STRING" id="820.ERS852554_00596"/>
<dbReference type="Proteomes" id="UP000095766">
    <property type="component" value="Unassembled WGS sequence"/>
</dbReference>
<reference evidence="35 36" key="4">
    <citation type="submission" date="2018-08" db="EMBL/GenBank/DDBJ databases">
        <title>A genome reference for cultivated species of the human gut microbiota.</title>
        <authorList>
            <person name="Zou Y."/>
            <person name="Xue W."/>
            <person name="Luo G."/>
        </authorList>
    </citation>
    <scope>NUCLEOTIDE SEQUENCE [LARGE SCALE GENOMIC DNA]</scope>
    <source>
        <strain evidence="27 45">AF14-42</strain>
        <strain evidence="26 44">AF21-53</strain>
        <strain evidence="25 40">AF28-11</strain>
        <strain evidence="32 42">AM18-14LB</strain>
        <strain evidence="31 39">AM29-12AC</strain>
        <strain evidence="30 43">AM34-25</strain>
        <strain evidence="29 46">AM39-1</strain>
        <strain evidence="28 41">AM50-4</strain>
        <strain evidence="24 35">OM03-4</strain>
        <strain evidence="23 37">TF09-22</strain>
        <strain evidence="22 36">TM04-30</strain>
        <strain evidence="21 38">TM10-17</strain>
    </source>
</reference>
<dbReference type="Proteomes" id="UP000260844">
    <property type="component" value="Unassembled WGS sequence"/>
</dbReference>
<evidence type="ECO:0000313" key="42">
    <source>
        <dbReference type="Proteomes" id="UP000283766"/>
    </source>
</evidence>
<dbReference type="EMBL" id="JAWDEU010000002">
    <property type="protein sequence ID" value="MDU0245778.1"/>
    <property type="molecule type" value="Genomic_DNA"/>
</dbReference>
<dbReference type="Proteomes" id="UP000462376">
    <property type="component" value="Unassembled WGS sequence"/>
</dbReference>
<evidence type="ECO:0000313" key="41">
    <source>
        <dbReference type="Proteomes" id="UP000283684"/>
    </source>
</evidence>
<evidence type="ECO:0000313" key="30">
    <source>
        <dbReference type="EMBL" id="RHC71244.1"/>
    </source>
</evidence>
<evidence type="ECO:0000313" key="6">
    <source>
        <dbReference type="EMBL" id="KAB4112215.1"/>
    </source>
</evidence>
<reference evidence="4" key="8">
    <citation type="submission" date="2022-01" db="EMBL/GenBank/DDBJ databases">
        <title>Novel bile acid biosynthetic pathways are enriched in the microbiome of centenarians.</title>
        <authorList>
            <person name="Sato Y."/>
            <person name="Atarashi K."/>
            <person name="Plichta R.D."/>
            <person name="Arai Y."/>
            <person name="Sasajima S."/>
            <person name="Kearney M.S."/>
            <person name="Suda W."/>
            <person name="Takeshita K."/>
            <person name="Sasaki T."/>
            <person name="Okamoto S."/>
            <person name="Skelly N.A."/>
            <person name="Okamura Y."/>
            <person name="Vlamakis H."/>
            <person name="Li Y."/>
            <person name="Tanoue T."/>
            <person name="Takei H."/>
            <person name="Nittono H."/>
            <person name="Narushima S."/>
            <person name="Irie J."/>
            <person name="Itoh H."/>
            <person name="Moriya K."/>
            <person name="Sugiura Y."/>
            <person name="Suematsu M."/>
            <person name="Moritoki N."/>
            <person name="Shibata S."/>
            <person name="Littman R.D."/>
            <person name="Fischbach A.M."/>
            <person name="Uwamino Y."/>
            <person name="Inoue T."/>
            <person name="Honda A."/>
            <person name="Hattori M."/>
            <person name="Murai T."/>
            <person name="Xavier J.R."/>
            <person name="Hirose N."/>
            <person name="Honda K."/>
        </authorList>
    </citation>
    <scope>NUCLEOTIDE SEQUENCE</scope>
    <source>
        <strain evidence="4">CE91-St12</strain>
    </source>
</reference>
<dbReference type="EMBL" id="NFHS01000003">
    <property type="protein sequence ID" value="OUN55430.1"/>
    <property type="molecule type" value="Genomic_DNA"/>
</dbReference>
<dbReference type="Proteomes" id="UP001196342">
    <property type="component" value="Unassembled WGS sequence"/>
</dbReference>
<dbReference type="Proteomes" id="UP000466952">
    <property type="component" value="Unassembled WGS sequence"/>
</dbReference>
<evidence type="ECO:0000313" key="4">
    <source>
        <dbReference type="EMBL" id="GKH14539.1"/>
    </source>
</evidence>
<evidence type="ECO:0000313" key="55">
    <source>
        <dbReference type="Proteomes" id="UP000487221"/>
    </source>
</evidence>
<keyword evidence="57" id="KW-1185">Reference proteome</keyword>
<dbReference type="Proteomes" id="UP000285343">
    <property type="component" value="Unassembled WGS sequence"/>
</dbReference>
<dbReference type="EMBL" id="QSRB01000002">
    <property type="protein sequence ID" value="RGK87785.1"/>
    <property type="molecule type" value="Genomic_DNA"/>
</dbReference>
<evidence type="ECO:0000313" key="50">
    <source>
        <dbReference type="Proteomes" id="UP000438773"/>
    </source>
</evidence>
<dbReference type="Proteomes" id="UP000283766">
    <property type="component" value="Unassembled WGS sequence"/>
</dbReference>
<dbReference type="EMBL" id="WCTJ01000041">
    <property type="protein sequence ID" value="KAB4248079.1"/>
    <property type="molecule type" value="Genomic_DNA"/>
</dbReference>
<evidence type="ECO:0000313" key="49">
    <source>
        <dbReference type="Proteomes" id="UP000434462"/>
    </source>
</evidence>
<dbReference type="EMBL" id="WCUA01000007">
    <property type="protein sequence ID" value="KAB4185882.1"/>
    <property type="molecule type" value="Genomic_DNA"/>
</dbReference>